<name>A0A067RDH3_ZOONE</name>
<feature type="region of interest" description="Disordered" evidence="6">
    <location>
        <begin position="1268"/>
        <end position="1305"/>
    </location>
</feature>
<reference evidence="14 15" key="1">
    <citation type="journal article" date="2014" name="Nat. Commun.">
        <title>Molecular traces of alternative social organization in a termite genome.</title>
        <authorList>
            <person name="Terrapon N."/>
            <person name="Li C."/>
            <person name="Robertson H.M."/>
            <person name="Ji L."/>
            <person name="Meng X."/>
            <person name="Booth W."/>
            <person name="Chen Z."/>
            <person name="Childers C.P."/>
            <person name="Glastad K.M."/>
            <person name="Gokhale K."/>
            <person name="Gowin J."/>
            <person name="Gronenberg W."/>
            <person name="Hermansen R.A."/>
            <person name="Hu H."/>
            <person name="Hunt B.G."/>
            <person name="Huylmans A.K."/>
            <person name="Khalil S.M."/>
            <person name="Mitchell R.D."/>
            <person name="Munoz-Torres M.C."/>
            <person name="Mustard J.A."/>
            <person name="Pan H."/>
            <person name="Reese J.T."/>
            <person name="Scharf M.E."/>
            <person name="Sun F."/>
            <person name="Vogel H."/>
            <person name="Xiao J."/>
            <person name="Yang W."/>
            <person name="Yang Z."/>
            <person name="Yang Z."/>
            <person name="Zhou J."/>
            <person name="Zhu J."/>
            <person name="Brent C.S."/>
            <person name="Elsik C.G."/>
            <person name="Goodisman M.A."/>
            <person name="Liberles D.A."/>
            <person name="Roe R.M."/>
            <person name="Vargo E.L."/>
            <person name="Vilcinskas A."/>
            <person name="Wang J."/>
            <person name="Bornberg-Bauer E."/>
            <person name="Korb J."/>
            <person name="Zhang G."/>
            <person name="Liebig J."/>
        </authorList>
    </citation>
    <scope>NUCLEOTIDE SEQUENCE [LARGE SCALE GENOMIC DNA]</scope>
    <source>
        <tissue evidence="14">Whole organism</tissue>
    </source>
</reference>
<keyword evidence="4 7" id="KW-1133">Transmembrane helix</keyword>
<evidence type="ECO:0000313" key="14">
    <source>
        <dbReference type="EMBL" id="KDR21931.1"/>
    </source>
</evidence>
<evidence type="ECO:0000259" key="8">
    <source>
        <dbReference type="Pfam" id="PF15706"/>
    </source>
</evidence>
<feature type="region of interest" description="Disordered" evidence="6">
    <location>
        <begin position="41"/>
        <end position="61"/>
    </location>
</feature>
<feature type="domain" description="Transmembrane protein TMEM132 second Ig-like" evidence="11">
    <location>
        <begin position="144"/>
        <end position="251"/>
    </location>
</feature>
<dbReference type="Pfam" id="PF15706">
    <property type="entry name" value="TMEM132_C"/>
    <property type="match status" value="1"/>
</dbReference>
<dbReference type="InterPro" id="IPR055423">
    <property type="entry name" value="Ig_TMEM132_5th"/>
</dbReference>
<gene>
    <name evidence="14" type="ORF">L798_00483</name>
</gene>
<feature type="compositionally biased region" description="Basic residues" evidence="6">
    <location>
        <begin position="1277"/>
        <end position="1289"/>
    </location>
</feature>
<evidence type="ECO:0000256" key="4">
    <source>
        <dbReference type="ARBA" id="ARBA00022989"/>
    </source>
</evidence>
<dbReference type="InterPro" id="IPR055424">
    <property type="entry name" value="Ig_TMEM132_6th"/>
</dbReference>
<dbReference type="PANTHER" id="PTHR13388:SF11">
    <property type="entry name" value="DETONATOR, ISOFORM E"/>
    <property type="match status" value="1"/>
</dbReference>
<sequence length="1463" mass="159211">IVGTVEVHFENKDGGFFLKHVPRQYYPAVADLAGASGGIGSSLEPRGGVPASTSTTSNNDASSSVLSVDRFTVFQTSQPISIRATYGPFSTKQTVPARYIVPDPLDPLPIPEKPQLHSSNSSTASSSVLLDMDLTASASHHLDMSAHIVRTEIPRDSPVLRVLFHTGSDPGGRRQLLLRNHQRVCIVLHAVLGERPALTAACSPDGEDGVCLAQVTIPANWWAPMPPPDNTGRASKPVKTPQRLVQVAYSVLEPRTGTDGEGTKDDGGCIPRVQIQPMTPLAAVPLVPARSAYRELRSDDLLTMMVPHAPLYPLSRLHIPVFLQPRPEYPVSVFIIRARVKSGLRLLGADASTEQWNVSVDLNPKHTVATATAIRRESNADQQSGQQKVLPRVEEVFSWLLEVVEDSSDLWDGGRIVWSVRYILEGAESSSPFMRPGKNIRQLHGGHGHHVANGGSRSSTQRRPLRDGILEETRRKLTARLEIQKDDIQSVLPISKNWDVINTAVLTGRQVSQAMKVFIVSQAGKVADVTLQSSCHSEDESVLKVSSSCSSVYVDGSEIRGSSNASVLVKYGTYTGLAKFTVWMPEFPLEVNVADFRLSQVKGWKVPEEHVSAKIKRSSDDTQNNRPGPYRGWPNTGAMLPEDVGNGIDQERHTVCRLRFQQSPVEVYAHFLATDHDSGRVSYFVSRRTSLRVTDLVLSLLRVSDPRIASLHGCILQGRSIGRTEVQVLSPITGRVIGAKEVRVVNDKVSITRLQVRVVSGLQLSIVPDNAVENGYIAETSVTRKLTAQYQEGLLDIDMEFSDGFRTPLRDVAVSDFYLLVDSLDPEVVAFAPMVASHHPRVIAVGEGHGDLLRVALLLAEECRGSTAVRRGGASGGASKSTGKGNIGGPLAAASAHVDVDFSASEVPQRPDFVQNDGGGNVGSGHGGRDRKNSREMAADLRDILKGIPLKDENNHEPTVEARQHHSAAANGMASGVGMRPHNSMHMTPLEIGMYVLLAAFCFAIVVFVVSCVVYASKFKPQAIDSSSGNTGGGSSGLHSLGAAVSKVTGGSGISSIGLAASGHLGGKRQPRESTTNAHDWVWLGRATLERASGHMVTGEISSPGISPPICSNNNNVSGKEQINITSNPMSYSTADNMENEQQNLATCFDNPNHIDLPSRPPAIDSATYSKKEKIPSRHHHPAPPPTPKQHHKSQHVVKESAADKLWQITPPPPPLPPHGIPPEKQLQHHGESAEGTEAAEYKPPVPPHRNIGVTARIDQRVDAIPATAMAPNPAPPRRHHHHHHHHRNINNNHRNGKFSSSVHHHAADSVAVPKPVDHLPEETNSRQKNYNQELTNLQQLRYHHSKEDIAKNQQPKRQFKEGTYITSREEDDDDEDALPDPTFVEFPSEGVMACGGVQHRGNSPEVKRATIVGNPMFSATEYDGEAEDFRVQEELLGLEDLNLGMNYDQIMEYFDNLKESNA</sequence>
<evidence type="ECO:0000259" key="10">
    <source>
        <dbReference type="Pfam" id="PF23039"/>
    </source>
</evidence>
<feature type="region of interest" description="Disordered" evidence="6">
    <location>
        <begin position="612"/>
        <end position="635"/>
    </location>
</feature>
<feature type="compositionally biased region" description="Acidic residues" evidence="6">
    <location>
        <begin position="1370"/>
        <end position="1379"/>
    </location>
</feature>
<feature type="region of interest" description="Disordered" evidence="6">
    <location>
        <begin position="443"/>
        <end position="468"/>
    </location>
</feature>
<keyword evidence="5 7" id="KW-0472">Membrane</keyword>
<dbReference type="Pfam" id="PF23487">
    <property type="entry name" value="Ig_TMEM132_6th"/>
    <property type="match status" value="1"/>
</dbReference>
<dbReference type="Pfam" id="PF23486">
    <property type="entry name" value="Ig_TMEM132_5th"/>
    <property type="match status" value="1"/>
</dbReference>
<feature type="domain" description="Transmembrane protein TMEM132 C-terminal" evidence="8">
    <location>
        <begin position="980"/>
        <end position="1088"/>
    </location>
</feature>
<dbReference type="Pfam" id="PF16070">
    <property type="entry name" value="Ig_TMEM132_4th"/>
    <property type="match status" value="1"/>
</dbReference>
<evidence type="ECO:0000256" key="5">
    <source>
        <dbReference type="ARBA" id="ARBA00023136"/>
    </source>
</evidence>
<evidence type="ECO:0000259" key="11">
    <source>
        <dbReference type="Pfam" id="PF23481"/>
    </source>
</evidence>
<feature type="region of interest" description="Disordered" evidence="6">
    <location>
        <begin position="1348"/>
        <end position="1380"/>
    </location>
</feature>
<dbReference type="eggNOG" id="KOG4789">
    <property type="taxonomic scope" value="Eukaryota"/>
</dbReference>
<dbReference type="Pfam" id="PF23481">
    <property type="entry name" value="Ig_TMEM132_2nd"/>
    <property type="match status" value="1"/>
</dbReference>
<feature type="compositionally biased region" description="Gly residues" evidence="6">
    <location>
        <begin position="917"/>
        <end position="926"/>
    </location>
</feature>
<dbReference type="InterPro" id="IPR031437">
    <property type="entry name" value="Ig_TMEM132_4th"/>
</dbReference>
<dbReference type="Proteomes" id="UP000027135">
    <property type="component" value="Unassembled WGS sequence"/>
</dbReference>
<feature type="non-terminal residue" evidence="14">
    <location>
        <position position="1"/>
    </location>
</feature>
<feature type="domain" description="Transmembrane protein TMEM132 fifth" evidence="12">
    <location>
        <begin position="590"/>
        <end position="749"/>
    </location>
</feature>
<feature type="domain" description="Transmembrane protein TMEM132 sixth" evidence="13">
    <location>
        <begin position="750"/>
        <end position="864"/>
    </location>
</feature>
<feature type="domain" description="Transmembrane protein family 132 fourth" evidence="9">
    <location>
        <begin position="491"/>
        <end position="586"/>
    </location>
</feature>
<feature type="domain" description="Transmembrane protein TMEM132 cohesin-like" evidence="10">
    <location>
        <begin position="294"/>
        <end position="427"/>
    </location>
</feature>
<comment type="similarity">
    <text evidence="2">Belongs to the TMEM132 family.</text>
</comment>
<feature type="transmembrane region" description="Helical" evidence="7">
    <location>
        <begin position="992"/>
        <end position="1016"/>
    </location>
</feature>
<evidence type="ECO:0000256" key="1">
    <source>
        <dbReference type="ARBA" id="ARBA00004479"/>
    </source>
</evidence>
<evidence type="ECO:0000256" key="2">
    <source>
        <dbReference type="ARBA" id="ARBA00006166"/>
    </source>
</evidence>
<dbReference type="OMA" id="VRGSCAM"/>
<accession>A0A067RDH3</accession>
<feature type="region of interest" description="Disordered" evidence="6">
    <location>
        <begin position="909"/>
        <end position="934"/>
    </location>
</feature>
<dbReference type="Pfam" id="PF23039">
    <property type="entry name" value="TMEM132_3rd"/>
    <property type="match status" value="1"/>
</dbReference>
<organism evidence="14 15">
    <name type="scientific">Zootermopsis nevadensis</name>
    <name type="common">Dampwood termite</name>
    <dbReference type="NCBI Taxonomy" id="136037"/>
    <lineage>
        <taxon>Eukaryota</taxon>
        <taxon>Metazoa</taxon>
        <taxon>Ecdysozoa</taxon>
        <taxon>Arthropoda</taxon>
        <taxon>Hexapoda</taxon>
        <taxon>Insecta</taxon>
        <taxon>Pterygota</taxon>
        <taxon>Neoptera</taxon>
        <taxon>Polyneoptera</taxon>
        <taxon>Dictyoptera</taxon>
        <taxon>Blattodea</taxon>
        <taxon>Blattoidea</taxon>
        <taxon>Termitoidae</taxon>
        <taxon>Termopsidae</taxon>
        <taxon>Zootermopsis</taxon>
    </lineage>
</organism>
<dbReference type="InterPro" id="IPR031436">
    <property type="entry name" value="TMEM132_C"/>
</dbReference>
<evidence type="ECO:0000256" key="3">
    <source>
        <dbReference type="ARBA" id="ARBA00022692"/>
    </source>
</evidence>
<keyword evidence="3 7" id="KW-0812">Transmembrane</keyword>
<dbReference type="STRING" id="136037.A0A067RDH3"/>
<evidence type="ECO:0000259" key="12">
    <source>
        <dbReference type="Pfam" id="PF23486"/>
    </source>
</evidence>
<dbReference type="PANTHER" id="PTHR13388">
    <property type="entry name" value="DETONATOR, ISOFORM E"/>
    <property type="match status" value="1"/>
</dbReference>
<dbReference type="GO" id="GO:0016020">
    <property type="term" value="C:membrane"/>
    <property type="evidence" value="ECO:0007669"/>
    <property type="project" value="UniProtKB-SubCell"/>
</dbReference>
<evidence type="ECO:0000256" key="7">
    <source>
        <dbReference type="SAM" id="Phobius"/>
    </source>
</evidence>
<dbReference type="InParanoid" id="A0A067RDH3"/>
<evidence type="ECO:0000259" key="9">
    <source>
        <dbReference type="Pfam" id="PF16070"/>
    </source>
</evidence>
<dbReference type="InterPro" id="IPR055422">
    <property type="entry name" value="Ig_TMEM132_2nd"/>
</dbReference>
<dbReference type="FunCoup" id="A0A067RDH3">
    <property type="interactions" value="33"/>
</dbReference>
<dbReference type="InterPro" id="IPR055421">
    <property type="entry name" value="TMEM132_3rd"/>
</dbReference>
<feature type="region of interest" description="Disordered" evidence="6">
    <location>
        <begin position="1170"/>
        <end position="1251"/>
    </location>
</feature>
<evidence type="ECO:0008006" key="16">
    <source>
        <dbReference type="Google" id="ProtNLM"/>
    </source>
</evidence>
<evidence type="ECO:0000256" key="6">
    <source>
        <dbReference type="SAM" id="MobiDB-lite"/>
    </source>
</evidence>
<protein>
    <recommendedName>
        <fullName evidence="16">Transmembrane protein 132E</fullName>
    </recommendedName>
</protein>
<dbReference type="InterPro" id="IPR026307">
    <property type="entry name" value="TMEM132"/>
</dbReference>
<dbReference type="EMBL" id="KK852530">
    <property type="protein sequence ID" value="KDR21931.1"/>
    <property type="molecule type" value="Genomic_DNA"/>
</dbReference>
<feature type="compositionally biased region" description="Pro residues" evidence="6">
    <location>
        <begin position="1210"/>
        <end position="1221"/>
    </location>
</feature>
<keyword evidence="15" id="KW-1185">Reference proteome</keyword>
<proteinExistence type="inferred from homology"/>
<comment type="subcellular location">
    <subcellularLocation>
        <location evidence="1">Membrane</location>
        <topology evidence="1">Single-pass type I membrane protein</topology>
    </subcellularLocation>
</comment>
<evidence type="ECO:0000313" key="15">
    <source>
        <dbReference type="Proteomes" id="UP000027135"/>
    </source>
</evidence>
<evidence type="ECO:0000259" key="13">
    <source>
        <dbReference type="Pfam" id="PF23487"/>
    </source>
</evidence>
<feature type="compositionally biased region" description="Low complexity" evidence="6">
    <location>
        <begin position="51"/>
        <end position="61"/>
    </location>
</feature>